<organism evidence="1 2">
    <name type="scientific">Mycolicibacterium parafortuitum</name>
    <name type="common">Mycobacterium parafortuitum</name>
    <dbReference type="NCBI Taxonomy" id="39692"/>
    <lineage>
        <taxon>Bacteria</taxon>
        <taxon>Bacillati</taxon>
        <taxon>Actinomycetota</taxon>
        <taxon>Actinomycetes</taxon>
        <taxon>Mycobacteriales</taxon>
        <taxon>Mycobacteriaceae</taxon>
        <taxon>Mycolicibacterium</taxon>
    </lineage>
</organism>
<proteinExistence type="predicted"/>
<keyword evidence="2" id="KW-1185">Reference proteome</keyword>
<protein>
    <submittedName>
        <fullName evidence="1">Uncharacterized protein</fullName>
    </submittedName>
</protein>
<evidence type="ECO:0000313" key="2">
    <source>
        <dbReference type="Proteomes" id="UP001289645"/>
    </source>
</evidence>
<name>A0ACC6MBG1_MYCPF</name>
<dbReference type="EMBL" id="JAOXLN010000002">
    <property type="protein sequence ID" value="MDZ5084266.1"/>
    <property type="molecule type" value="Genomic_DNA"/>
</dbReference>
<gene>
    <name evidence="1" type="ORF">OHX15_02605</name>
</gene>
<accession>A0ACC6MBG1</accession>
<reference evidence="1 2" key="1">
    <citation type="journal article" date="2021" name="Chemosphere">
        <title>Bioballs carrying a syntrophic Rhodococcus and Mycolicibacterium consortium for simultaneous sorption and biodegradation of fuel oil in contaminated freshwater.</title>
        <authorList>
            <person name="Naloka K."/>
            <person name="Polrit D."/>
            <person name="Muangchinda C."/>
            <person name="Thoetkiattikul H."/>
            <person name="Pinyakong O."/>
        </authorList>
    </citation>
    <scope>NUCLEOTIDE SEQUENCE [LARGE SCALE GENOMIC DNA]</scope>
    <source>
        <strain evidence="1 2">J101</strain>
    </source>
</reference>
<dbReference type="Proteomes" id="UP001289645">
    <property type="component" value="Unassembled WGS sequence"/>
</dbReference>
<evidence type="ECO:0000313" key="1">
    <source>
        <dbReference type="EMBL" id="MDZ5084266.1"/>
    </source>
</evidence>
<comment type="caution">
    <text evidence="1">The sequence shown here is derived from an EMBL/GenBank/DDBJ whole genome shotgun (WGS) entry which is preliminary data.</text>
</comment>
<sequence length="193" mass="20753">MYAPIGAYIKSKTLAERAAWDYVTGDGVGLELVVLNPSGIFGPVLGRDYAASVAIVAGLLAGQPRWLPDVGFGIVDVRDVATLHIVAMTHERAAGQRFIASAGFVNIRHMARTLRDQLGPSAARVPRHSIPTWLLKSVGTKVPSLAAWTADAGKRREPATGKATRVLGWRPRPVEQTIVDTARSLIALGERDR</sequence>